<keyword evidence="2" id="KW-1185">Reference proteome</keyword>
<protein>
    <submittedName>
        <fullName evidence="1">Uncharacterized protein</fullName>
    </submittedName>
</protein>
<organism evidence="1 2">
    <name type="scientific">Apiospora marii</name>
    <dbReference type="NCBI Taxonomy" id="335849"/>
    <lineage>
        <taxon>Eukaryota</taxon>
        <taxon>Fungi</taxon>
        <taxon>Dikarya</taxon>
        <taxon>Ascomycota</taxon>
        <taxon>Pezizomycotina</taxon>
        <taxon>Sordariomycetes</taxon>
        <taxon>Xylariomycetidae</taxon>
        <taxon>Amphisphaeriales</taxon>
        <taxon>Apiosporaceae</taxon>
        <taxon>Apiospora</taxon>
    </lineage>
</organism>
<comment type="caution">
    <text evidence="1">The sequence shown here is derived from an EMBL/GenBank/DDBJ whole genome shotgun (WGS) entry which is preliminary data.</text>
</comment>
<dbReference type="EMBL" id="JAQQWI010000017">
    <property type="protein sequence ID" value="KAK8006596.1"/>
    <property type="molecule type" value="Genomic_DNA"/>
</dbReference>
<reference evidence="1 2" key="1">
    <citation type="submission" date="2023-01" db="EMBL/GenBank/DDBJ databases">
        <title>Analysis of 21 Apiospora genomes using comparative genomics revels a genus with tremendous synthesis potential of carbohydrate active enzymes and secondary metabolites.</title>
        <authorList>
            <person name="Sorensen T."/>
        </authorList>
    </citation>
    <scope>NUCLEOTIDE SEQUENCE [LARGE SCALE GENOMIC DNA]</scope>
    <source>
        <strain evidence="1 2">CBS 20057</strain>
    </source>
</reference>
<sequence length="67" mass="7811">MKIPAVDYVLLERRDLIVWSDLKRIKECRPGAYEVLRQHDVPAVDGEVKRPWFGFKHKGLEDLAGLH</sequence>
<evidence type="ECO:0000313" key="1">
    <source>
        <dbReference type="EMBL" id="KAK8006596.1"/>
    </source>
</evidence>
<name>A0ABR1RC05_9PEZI</name>
<dbReference type="Proteomes" id="UP001396898">
    <property type="component" value="Unassembled WGS sequence"/>
</dbReference>
<proteinExistence type="predicted"/>
<gene>
    <name evidence="1" type="ORF">PG991_012893</name>
</gene>
<evidence type="ECO:0000313" key="2">
    <source>
        <dbReference type="Proteomes" id="UP001396898"/>
    </source>
</evidence>
<accession>A0ABR1RC05</accession>